<dbReference type="Pfam" id="PF00023">
    <property type="entry name" value="Ank"/>
    <property type="match status" value="1"/>
</dbReference>
<dbReference type="Gene3D" id="1.25.40.20">
    <property type="entry name" value="Ankyrin repeat-containing domain"/>
    <property type="match status" value="1"/>
</dbReference>
<evidence type="ECO:0000313" key="3">
    <source>
        <dbReference type="EMBL" id="CAK9107433.1"/>
    </source>
</evidence>
<dbReference type="PROSITE" id="PS50297">
    <property type="entry name" value="ANK_REP_REGION"/>
    <property type="match status" value="1"/>
</dbReference>
<dbReference type="InterPro" id="IPR002110">
    <property type="entry name" value="Ankyrin_rpt"/>
</dbReference>
<sequence length="197" mass="21767">MAAGDLVFDHVGPEPNPNPRRTRSRKVEPDEAVQVGAQSPNGLESPHGLADSSHDAMLRSNRLGDASTPSVTISFGCVRNMARGDNRQEQLKCHIYMKSFLRKNGFRGVNMARAGGCFSRRESIYPIQLAAQMGDIELVKILLAAGADVEKESSRGRTALDFAQEANLHGSHENMLLLLRGQLRRCNLRNLQFELLE</sequence>
<evidence type="ECO:0000256" key="2">
    <source>
        <dbReference type="SAM" id="MobiDB-lite"/>
    </source>
</evidence>
<name>A0ABP0S4Y4_9DINO</name>
<reference evidence="3 4" key="1">
    <citation type="submission" date="2024-02" db="EMBL/GenBank/DDBJ databases">
        <authorList>
            <person name="Chen Y."/>
            <person name="Shah S."/>
            <person name="Dougan E. K."/>
            <person name="Thang M."/>
            <person name="Chan C."/>
        </authorList>
    </citation>
    <scope>NUCLEOTIDE SEQUENCE [LARGE SCALE GENOMIC DNA]</scope>
</reference>
<comment type="caution">
    <text evidence="3">The sequence shown here is derived from an EMBL/GenBank/DDBJ whole genome shotgun (WGS) entry which is preliminary data.</text>
</comment>
<keyword evidence="3" id="KW-0472">Membrane</keyword>
<dbReference type="Proteomes" id="UP001642464">
    <property type="component" value="Unassembled WGS sequence"/>
</dbReference>
<accession>A0ABP0S4Y4</accession>
<dbReference type="InterPro" id="IPR036770">
    <property type="entry name" value="Ankyrin_rpt-contain_sf"/>
</dbReference>
<protein>
    <submittedName>
        <fullName evidence="3">Transmembrane domain-and RING domain-containing protein 6</fullName>
    </submittedName>
</protein>
<dbReference type="EMBL" id="CAXAMM010042906">
    <property type="protein sequence ID" value="CAK9107433.1"/>
    <property type="molecule type" value="Genomic_DNA"/>
</dbReference>
<keyword evidence="3" id="KW-0812">Transmembrane</keyword>
<evidence type="ECO:0000313" key="4">
    <source>
        <dbReference type="Proteomes" id="UP001642464"/>
    </source>
</evidence>
<keyword evidence="1" id="KW-0040">ANK repeat</keyword>
<feature type="repeat" description="ANK" evidence="1">
    <location>
        <begin position="122"/>
        <end position="154"/>
    </location>
</feature>
<keyword evidence="4" id="KW-1185">Reference proteome</keyword>
<organism evidence="3 4">
    <name type="scientific">Durusdinium trenchii</name>
    <dbReference type="NCBI Taxonomy" id="1381693"/>
    <lineage>
        <taxon>Eukaryota</taxon>
        <taxon>Sar</taxon>
        <taxon>Alveolata</taxon>
        <taxon>Dinophyceae</taxon>
        <taxon>Suessiales</taxon>
        <taxon>Symbiodiniaceae</taxon>
        <taxon>Durusdinium</taxon>
    </lineage>
</organism>
<gene>
    <name evidence="3" type="ORF">SCF082_LOCUS50014</name>
</gene>
<proteinExistence type="predicted"/>
<dbReference type="PROSITE" id="PS50088">
    <property type="entry name" value="ANK_REPEAT"/>
    <property type="match status" value="1"/>
</dbReference>
<evidence type="ECO:0000256" key="1">
    <source>
        <dbReference type="PROSITE-ProRule" id="PRU00023"/>
    </source>
</evidence>
<feature type="region of interest" description="Disordered" evidence="2">
    <location>
        <begin position="1"/>
        <end position="53"/>
    </location>
</feature>
<dbReference type="SUPFAM" id="SSF48403">
    <property type="entry name" value="Ankyrin repeat"/>
    <property type="match status" value="1"/>
</dbReference>